<accession>A0ABR0T4Y5</accession>
<evidence type="ECO:0000313" key="1">
    <source>
        <dbReference type="EMBL" id="KAK5999036.1"/>
    </source>
</evidence>
<reference evidence="1 2" key="1">
    <citation type="submission" date="2024-01" db="EMBL/GenBank/DDBJ databases">
        <title>Complete genome of Cladobotryum mycophilum ATHUM6906.</title>
        <authorList>
            <person name="Christinaki A.C."/>
            <person name="Myridakis A.I."/>
            <person name="Kouvelis V.N."/>
        </authorList>
    </citation>
    <scope>NUCLEOTIDE SEQUENCE [LARGE SCALE GENOMIC DNA]</scope>
    <source>
        <strain evidence="1 2">ATHUM6906</strain>
    </source>
</reference>
<proteinExistence type="predicted"/>
<keyword evidence="2" id="KW-1185">Reference proteome</keyword>
<evidence type="ECO:0000313" key="2">
    <source>
        <dbReference type="Proteomes" id="UP001338125"/>
    </source>
</evidence>
<name>A0ABR0T4Y5_9HYPO</name>
<comment type="caution">
    <text evidence="1">The sequence shown here is derived from an EMBL/GenBank/DDBJ whole genome shotgun (WGS) entry which is preliminary data.</text>
</comment>
<dbReference type="EMBL" id="JAVFKD010000001">
    <property type="protein sequence ID" value="KAK5999036.1"/>
    <property type="molecule type" value="Genomic_DNA"/>
</dbReference>
<dbReference type="Proteomes" id="UP001338125">
    <property type="component" value="Unassembled WGS sequence"/>
</dbReference>
<sequence>MASIPPGLHRRRLQQFTLRTETVNFRFGTRSITATGRIADREHPNVRLLTIQPSTVSRFVTALTALLPKPIQAFIRRWFPEWFLPSAIVLKTQKPRWEEEFDLELANYKALQSLQGVLIPCHYGIAYYQGIRSHVMSDIGGLNICETEETSPEAVPVIGEMLRQAIATLAHSGFSQGDLRIANFHVVGDKMMMIDLEQVYLEPSIEYAEKLVKHSVSHIIRQYKNYQEAVRDGWVDW</sequence>
<dbReference type="SUPFAM" id="SSF56112">
    <property type="entry name" value="Protein kinase-like (PK-like)"/>
    <property type="match status" value="1"/>
</dbReference>
<dbReference type="InterPro" id="IPR011009">
    <property type="entry name" value="Kinase-like_dom_sf"/>
</dbReference>
<gene>
    <name evidence="1" type="ORF">PT974_01423</name>
</gene>
<organism evidence="1 2">
    <name type="scientific">Cladobotryum mycophilum</name>
    <dbReference type="NCBI Taxonomy" id="491253"/>
    <lineage>
        <taxon>Eukaryota</taxon>
        <taxon>Fungi</taxon>
        <taxon>Dikarya</taxon>
        <taxon>Ascomycota</taxon>
        <taxon>Pezizomycotina</taxon>
        <taxon>Sordariomycetes</taxon>
        <taxon>Hypocreomycetidae</taxon>
        <taxon>Hypocreales</taxon>
        <taxon>Hypocreaceae</taxon>
        <taxon>Cladobotryum</taxon>
    </lineage>
</organism>
<protein>
    <submittedName>
        <fullName evidence="1">Uncharacterized protein</fullName>
    </submittedName>
</protein>